<dbReference type="AlphaFoldDB" id="A0A1D1UZ47"/>
<accession>A0A1D1UZ47</accession>
<dbReference type="EMBL" id="BDGG01000002">
    <property type="protein sequence ID" value="GAU91438.1"/>
    <property type="molecule type" value="Genomic_DNA"/>
</dbReference>
<reference evidence="1 2" key="1">
    <citation type="journal article" date="2016" name="Nat. Commun.">
        <title>Extremotolerant tardigrade genome and improved radiotolerance of human cultured cells by tardigrade-unique protein.</title>
        <authorList>
            <person name="Hashimoto T."/>
            <person name="Horikawa D.D."/>
            <person name="Saito Y."/>
            <person name="Kuwahara H."/>
            <person name="Kozuka-Hata H."/>
            <person name="Shin-I T."/>
            <person name="Minakuchi Y."/>
            <person name="Ohishi K."/>
            <person name="Motoyama A."/>
            <person name="Aizu T."/>
            <person name="Enomoto A."/>
            <person name="Kondo K."/>
            <person name="Tanaka S."/>
            <person name="Hara Y."/>
            <person name="Koshikawa S."/>
            <person name="Sagara H."/>
            <person name="Miura T."/>
            <person name="Yokobori S."/>
            <person name="Miyagawa K."/>
            <person name="Suzuki Y."/>
            <person name="Kubo T."/>
            <person name="Oyama M."/>
            <person name="Kohara Y."/>
            <person name="Fujiyama A."/>
            <person name="Arakawa K."/>
            <person name="Katayama T."/>
            <person name="Toyoda A."/>
            <person name="Kunieda T."/>
        </authorList>
    </citation>
    <scope>NUCLEOTIDE SEQUENCE [LARGE SCALE GENOMIC DNA]</scope>
    <source>
        <strain evidence="1 2">YOKOZUNA-1</strain>
    </source>
</reference>
<dbReference type="Proteomes" id="UP000186922">
    <property type="component" value="Unassembled WGS sequence"/>
</dbReference>
<gene>
    <name evidence="1" type="primary">RvY_03689-1</name>
    <name evidence="1" type="synonym">RvY_03689.1</name>
    <name evidence="1" type="ORF">RvY_03689</name>
</gene>
<protein>
    <submittedName>
        <fullName evidence="1">Uncharacterized protein</fullName>
    </submittedName>
</protein>
<sequence>MLDGLARRLKVPPISTQQSRNVLLDLWLSARQPKIDIYAVVAYELPQYKLQQKIRHD</sequence>
<organism evidence="1 2">
    <name type="scientific">Ramazzottius varieornatus</name>
    <name type="common">Water bear</name>
    <name type="synonym">Tardigrade</name>
    <dbReference type="NCBI Taxonomy" id="947166"/>
    <lineage>
        <taxon>Eukaryota</taxon>
        <taxon>Metazoa</taxon>
        <taxon>Ecdysozoa</taxon>
        <taxon>Tardigrada</taxon>
        <taxon>Eutardigrada</taxon>
        <taxon>Parachela</taxon>
        <taxon>Hypsibioidea</taxon>
        <taxon>Ramazzottiidae</taxon>
        <taxon>Ramazzottius</taxon>
    </lineage>
</organism>
<evidence type="ECO:0000313" key="1">
    <source>
        <dbReference type="EMBL" id="GAU91438.1"/>
    </source>
</evidence>
<name>A0A1D1UZ47_RAMVA</name>
<comment type="caution">
    <text evidence="1">The sequence shown here is derived from an EMBL/GenBank/DDBJ whole genome shotgun (WGS) entry which is preliminary data.</text>
</comment>
<evidence type="ECO:0000313" key="2">
    <source>
        <dbReference type="Proteomes" id="UP000186922"/>
    </source>
</evidence>
<proteinExistence type="predicted"/>
<keyword evidence="2" id="KW-1185">Reference proteome</keyword>